<dbReference type="OrthoDB" id="3268465at2"/>
<organism evidence="1 2">
    <name type="scientific">Boudabousia liubingyangii</name>
    <dbReference type="NCBI Taxonomy" id="1921764"/>
    <lineage>
        <taxon>Bacteria</taxon>
        <taxon>Bacillati</taxon>
        <taxon>Actinomycetota</taxon>
        <taxon>Actinomycetes</taxon>
        <taxon>Actinomycetales</taxon>
        <taxon>Actinomycetaceae</taxon>
        <taxon>Boudabousia</taxon>
    </lineage>
</organism>
<accession>A0A1Q5PQ51</accession>
<dbReference type="AlphaFoldDB" id="A0A1Q5PQ51"/>
<dbReference type="RefSeq" id="WP_073708538.1">
    <property type="nucleotide sequence ID" value="NZ_MQSV01000001.1"/>
</dbReference>
<comment type="caution">
    <text evidence="1">The sequence shown here is derived from an EMBL/GenBank/DDBJ whole genome shotgun (WGS) entry which is preliminary data.</text>
</comment>
<name>A0A1Q5PQ51_9ACTO</name>
<dbReference type="STRING" id="1921764.BSR28_01045"/>
<sequence>MAAKSFNRDGILDPVLAAALEPAFEGATFHLHEDGTAFAGRATDTYTLATDWFAGQALPTQLAGGHLLFFPADVSPDEVEALCVSLWDEAGWLSPGILGLYGDVTLTGPWEVTRQVRQALKLPANAASAFTVQLPREREAISPDAPEDPMDPLFRFVMPAGEEYETVAQLVEIARRLGGGVRSDMGLVYEPDPDAAVNLYVYAPAWLPAEDLIKDMRDLVPQLKLFGSRAQAIEEAKQAPMTHLPSLGAALTSRVALRHLEEAGISTEELEQLNAAAAAFDRIALSTPREGSNRAGLTGTREGEIPSSVPLALGVRTESSREEYLLTAPVGHGAAVVVETFSQVEVPAALRWEDWAQGPVVVYEVRWEPSDPQRAYLRSIPRTLRVERMNATTVVEAIAAHLVARVGGSAVDDAGFLVTF</sequence>
<dbReference type="EMBL" id="MQSV01000001">
    <property type="protein sequence ID" value="OKL49646.1"/>
    <property type="molecule type" value="Genomic_DNA"/>
</dbReference>
<proteinExistence type="predicted"/>
<evidence type="ECO:0000313" key="2">
    <source>
        <dbReference type="Proteomes" id="UP000186785"/>
    </source>
</evidence>
<reference evidence="1 2" key="1">
    <citation type="submission" date="2016-11" db="EMBL/GenBank/DDBJ databases">
        <title>Actinomyces gypaetusis sp. nov. isolated from the vulture Gypaetus barbatus in Qinghai Tibet Plateau China.</title>
        <authorList>
            <person name="Meng X."/>
        </authorList>
    </citation>
    <scope>NUCLEOTIDE SEQUENCE [LARGE SCALE GENOMIC DNA]</scope>
    <source>
        <strain evidence="1 2">VUL4_2</strain>
    </source>
</reference>
<keyword evidence="2" id="KW-1185">Reference proteome</keyword>
<dbReference type="Proteomes" id="UP000186785">
    <property type="component" value="Unassembled WGS sequence"/>
</dbReference>
<evidence type="ECO:0000313" key="1">
    <source>
        <dbReference type="EMBL" id="OKL49646.1"/>
    </source>
</evidence>
<gene>
    <name evidence="1" type="ORF">BSR29_01435</name>
</gene>
<protein>
    <submittedName>
        <fullName evidence="1">Uncharacterized protein</fullName>
    </submittedName>
</protein>